<protein>
    <submittedName>
        <fullName evidence="2">Uncharacterized protein</fullName>
    </submittedName>
</protein>
<accession>A0ABP0TDX1</accession>
<evidence type="ECO:0000313" key="2">
    <source>
        <dbReference type="EMBL" id="CAK9194136.1"/>
    </source>
</evidence>
<name>A0ABP0TDX1_9BRYO</name>
<evidence type="ECO:0000256" key="1">
    <source>
        <dbReference type="SAM" id="MobiDB-lite"/>
    </source>
</evidence>
<feature type="non-terminal residue" evidence="2">
    <location>
        <position position="1"/>
    </location>
</feature>
<evidence type="ECO:0000313" key="3">
    <source>
        <dbReference type="Proteomes" id="UP001497512"/>
    </source>
</evidence>
<feature type="region of interest" description="Disordered" evidence="1">
    <location>
        <begin position="34"/>
        <end position="72"/>
    </location>
</feature>
<reference evidence="2" key="1">
    <citation type="submission" date="2024-02" db="EMBL/GenBank/DDBJ databases">
        <authorList>
            <consortium name="ELIXIR-Norway"/>
            <consortium name="Elixir Norway"/>
        </authorList>
    </citation>
    <scope>NUCLEOTIDE SEQUENCE</scope>
</reference>
<dbReference type="EMBL" id="OZ019902">
    <property type="protein sequence ID" value="CAK9194136.1"/>
    <property type="molecule type" value="Genomic_DNA"/>
</dbReference>
<gene>
    <name evidence="2" type="ORF">CSSPTR1EN2_LOCUS2375</name>
</gene>
<dbReference type="Proteomes" id="UP001497512">
    <property type="component" value="Chromosome 10"/>
</dbReference>
<proteinExistence type="predicted"/>
<feature type="non-terminal residue" evidence="2">
    <location>
        <position position="72"/>
    </location>
</feature>
<feature type="compositionally biased region" description="Basic residues" evidence="1">
    <location>
        <begin position="57"/>
        <end position="72"/>
    </location>
</feature>
<keyword evidence="3" id="KW-1185">Reference proteome</keyword>
<sequence>CSSSSCMATSVGVSPIPGLATVAIRSSSLLLLENPSVGSNNRRKRGGCYSRPASRQHLQRKHQQQSSRRFRF</sequence>
<organism evidence="2 3">
    <name type="scientific">Sphagnum troendelagicum</name>
    <dbReference type="NCBI Taxonomy" id="128251"/>
    <lineage>
        <taxon>Eukaryota</taxon>
        <taxon>Viridiplantae</taxon>
        <taxon>Streptophyta</taxon>
        <taxon>Embryophyta</taxon>
        <taxon>Bryophyta</taxon>
        <taxon>Sphagnophytina</taxon>
        <taxon>Sphagnopsida</taxon>
        <taxon>Sphagnales</taxon>
        <taxon>Sphagnaceae</taxon>
        <taxon>Sphagnum</taxon>
    </lineage>
</organism>